<gene>
    <name evidence="1" type="ORF">CSUB01_00324</name>
</gene>
<dbReference type="GO" id="GO:0004601">
    <property type="term" value="F:peroxidase activity"/>
    <property type="evidence" value="ECO:0007669"/>
    <property type="project" value="InterPro"/>
</dbReference>
<dbReference type="Proteomes" id="UP000027238">
    <property type="component" value="Unassembled WGS sequence"/>
</dbReference>
<dbReference type="InterPro" id="IPR010255">
    <property type="entry name" value="Haem_peroxidase_sf"/>
</dbReference>
<dbReference type="STRING" id="1173701.A0A066X278"/>
<accession>A0A066X278</accession>
<dbReference type="GO" id="GO:0006979">
    <property type="term" value="P:response to oxidative stress"/>
    <property type="evidence" value="ECO:0007669"/>
    <property type="project" value="InterPro"/>
</dbReference>
<evidence type="ECO:0000313" key="1">
    <source>
        <dbReference type="EMBL" id="KDN61779.1"/>
    </source>
</evidence>
<dbReference type="eggNOG" id="KOG4157">
    <property type="taxonomic scope" value="Eukaryota"/>
</dbReference>
<dbReference type="GO" id="GO:0020037">
    <property type="term" value="F:heme binding"/>
    <property type="evidence" value="ECO:0007669"/>
    <property type="project" value="InterPro"/>
</dbReference>
<keyword evidence="2" id="KW-1185">Reference proteome</keyword>
<dbReference type="SUPFAM" id="SSF48113">
    <property type="entry name" value="Heme-dependent peroxidases"/>
    <property type="match status" value="1"/>
</dbReference>
<dbReference type="HOGENOM" id="CLU_909165_0_0_1"/>
<sequence>MKGGAAAAIGGIAALAQVVETTPGFGENEMITLLACGNTLGGVHSGNSPHITDLDPTPDTVAKFDGTFDDFDNRIATDSDKRVFASDGNRTIQDLGRTRGGFKTACADVFTRMIDTVPSAVQLTEPIEAVDIKPYVGLVLSGNGSITFSGLVRVRTTGGTWRDTNDLAVHLSFTDRNGEGSVTVPATLDEGGGDVCLVPVRDRRPRRERNQGILRPADDPMNMELVRLVRRQGVVHRQLEMERIRLAVRGKEKSGHVVFREHTQLPMNGWSTSFDLVLGGGVGKEVRVDFLKTQTCPRAYDVGLER</sequence>
<comment type="caution">
    <text evidence="1">The sequence shown here is derived from an EMBL/GenBank/DDBJ whole genome shotgun (WGS) entry which is preliminary data.</text>
</comment>
<name>A0A066X278_COLSU</name>
<dbReference type="OrthoDB" id="5985073at2759"/>
<protein>
    <submittedName>
        <fullName evidence="1">Putative WSC domain-containing protein</fullName>
    </submittedName>
</protein>
<evidence type="ECO:0000313" key="2">
    <source>
        <dbReference type="Proteomes" id="UP000027238"/>
    </source>
</evidence>
<reference evidence="2" key="1">
    <citation type="journal article" date="2014" name="Genome Announc.">
        <title>Draft genome sequence of Colletotrichum sublineola, a destructive pathogen of cultivated sorghum.</title>
        <authorList>
            <person name="Baroncelli R."/>
            <person name="Sanz-Martin J.M."/>
            <person name="Rech G.E."/>
            <person name="Sukno S.A."/>
            <person name="Thon M.R."/>
        </authorList>
    </citation>
    <scope>NUCLEOTIDE SEQUENCE [LARGE SCALE GENOMIC DNA]</scope>
    <source>
        <strain evidence="2">TX430BB</strain>
    </source>
</reference>
<dbReference type="AlphaFoldDB" id="A0A066X278"/>
<organism evidence="1 2">
    <name type="scientific">Colletotrichum sublineola</name>
    <name type="common">Sorghum anthracnose fungus</name>
    <dbReference type="NCBI Taxonomy" id="1173701"/>
    <lineage>
        <taxon>Eukaryota</taxon>
        <taxon>Fungi</taxon>
        <taxon>Dikarya</taxon>
        <taxon>Ascomycota</taxon>
        <taxon>Pezizomycotina</taxon>
        <taxon>Sordariomycetes</taxon>
        <taxon>Hypocreomycetidae</taxon>
        <taxon>Glomerellales</taxon>
        <taxon>Glomerellaceae</taxon>
        <taxon>Colletotrichum</taxon>
        <taxon>Colletotrichum graminicola species complex</taxon>
    </lineage>
</organism>
<dbReference type="EMBL" id="JMSE01001382">
    <property type="protein sequence ID" value="KDN61779.1"/>
    <property type="molecule type" value="Genomic_DNA"/>
</dbReference>
<proteinExistence type="predicted"/>
<dbReference type="OMA" id="CVAWEAV"/>